<name>F4S685_MELLP</name>
<dbReference type="KEGG" id="mlr:MELLADRAFT_94050"/>
<dbReference type="RefSeq" id="XP_007416915.1">
    <property type="nucleotide sequence ID" value="XM_007416853.1"/>
</dbReference>
<dbReference type="Proteomes" id="UP000001072">
    <property type="component" value="Unassembled WGS sequence"/>
</dbReference>
<dbReference type="VEuPathDB" id="FungiDB:MELLADRAFT_94050"/>
<reference evidence="2" key="1">
    <citation type="journal article" date="2011" name="Proc. Natl. Acad. Sci. U.S.A.">
        <title>Obligate biotrophy features unraveled by the genomic analysis of rust fungi.</title>
        <authorList>
            <person name="Duplessis S."/>
            <person name="Cuomo C.A."/>
            <person name="Lin Y.-C."/>
            <person name="Aerts A."/>
            <person name="Tisserant E."/>
            <person name="Veneault-Fourrey C."/>
            <person name="Joly D.L."/>
            <person name="Hacquard S."/>
            <person name="Amselem J."/>
            <person name="Cantarel B.L."/>
            <person name="Chiu R."/>
            <person name="Coutinho P.M."/>
            <person name="Feau N."/>
            <person name="Field M."/>
            <person name="Frey P."/>
            <person name="Gelhaye E."/>
            <person name="Goldberg J."/>
            <person name="Grabherr M.G."/>
            <person name="Kodira C.D."/>
            <person name="Kohler A."/>
            <person name="Kuees U."/>
            <person name="Lindquist E.A."/>
            <person name="Lucas S.M."/>
            <person name="Mago R."/>
            <person name="Mauceli E."/>
            <person name="Morin E."/>
            <person name="Murat C."/>
            <person name="Pangilinan J.L."/>
            <person name="Park R."/>
            <person name="Pearson M."/>
            <person name="Quesneville H."/>
            <person name="Rouhier N."/>
            <person name="Sakthikumar S."/>
            <person name="Salamov A.A."/>
            <person name="Schmutz J."/>
            <person name="Selles B."/>
            <person name="Shapiro H."/>
            <person name="Tanguay P."/>
            <person name="Tuskan G.A."/>
            <person name="Henrissat B."/>
            <person name="Van de Peer Y."/>
            <person name="Rouze P."/>
            <person name="Ellis J.G."/>
            <person name="Dodds P.N."/>
            <person name="Schein J.E."/>
            <person name="Zhong S."/>
            <person name="Hamelin R.C."/>
            <person name="Grigoriev I.V."/>
            <person name="Szabo L.J."/>
            <person name="Martin F."/>
        </authorList>
    </citation>
    <scope>NUCLEOTIDE SEQUENCE [LARGE SCALE GENOMIC DNA]</scope>
    <source>
        <strain evidence="2">98AG31 / pathotype 3-4-7</strain>
    </source>
</reference>
<evidence type="ECO:0000313" key="1">
    <source>
        <dbReference type="EMBL" id="EGF99770.1"/>
    </source>
</evidence>
<accession>F4S685</accession>
<protein>
    <submittedName>
        <fullName evidence="1">Uncharacterized protein</fullName>
    </submittedName>
</protein>
<evidence type="ECO:0000313" key="2">
    <source>
        <dbReference type="Proteomes" id="UP000001072"/>
    </source>
</evidence>
<dbReference type="HOGENOM" id="CLU_128535_0_0_1"/>
<gene>
    <name evidence="1" type="ORF">MELLADRAFT_94050</name>
</gene>
<organism evidence="2">
    <name type="scientific">Melampsora larici-populina (strain 98AG31 / pathotype 3-4-7)</name>
    <name type="common">Poplar leaf rust fungus</name>
    <dbReference type="NCBI Taxonomy" id="747676"/>
    <lineage>
        <taxon>Eukaryota</taxon>
        <taxon>Fungi</taxon>
        <taxon>Dikarya</taxon>
        <taxon>Basidiomycota</taxon>
        <taxon>Pucciniomycotina</taxon>
        <taxon>Pucciniomycetes</taxon>
        <taxon>Pucciniales</taxon>
        <taxon>Melampsoraceae</taxon>
        <taxon>Melampsora</taxon>
    </lineage>
</organism>
<sequence>MKQFKHAEITVKERDTLVRQVVDFSLAQKNGFVKAYMKVFKETDPAVALSKLQGCHEHFRAQVTRVKRNRAIIPEKDEDSFQAQASSLLKLDRPGSLTFDEKLKKMIKQFPKAKRWLEWWKASDIKSMLFKSRQKQLDDDSLCDDIMPSTTNAQESMHRVYYMIAKLLHSDWYRAAVCLGGLS</sequence>
<dbReference type="InParanoid" id="F4S685"/>
<dbReference type="EMBL" id="GL883154">
    <property type="protein sequence ID" value="EGF99770.1"/>
    <property type="molecule type" value="Genomic_DNA"/>
</dbReference>
<proteinExistence type="predicted"/>
<dbReference type="OrthoDB" id="3046222at2759"/>
<dbReference type="GeneID" id="18936769"/>
<keyword evidence="2" id="KW-1185">Reference proteome</keyword>
<dbReference type="AlphaFoldDB" id="F4S685"/>